<gene>
    <name evidence="3" type="ORF">HNR73_006746</name>
</gene>
<accession>A0A841G419</accession>
<dbReference type="EMBL" id="JACHGT010000018">
    <property type="protein sequence ID" value="MBB6038860.1"/>
    <property type="molecule type" value="Genomic_DNA"/>
</dbReference>
<dbReference type="GO" id="GO:0032259">
    <property type="term" value="P:methylation"/>
    <property type="evidence" value="ECO:0007669"/>
    <property type="project" value="UniProtKB-KW"/>
</dbReference>
<dbReference type="Pfam" id="PF13649">
    <property type="entry name" value="Methyltransf_25"/>
    <property type="match status" value="1"/>
</dbReference>
<reference evidence="3 4" key="1">
    <citation type="submission" date="2020-08" db="EMBL/GenBank/DDBJ databases">
        <title>Genomic Encyclopedia of Type Strains, Phase IV (KMG-IV): sequencing the most valuable type-strain genomes for metagenomic binning, comparative biology and taxonomic classification.</title>
        <authorList>
            <person name="Goeker M."/>
        </authorList>
    </citation>
    <scope>NUCLEOTIDE SEQUENCE [LARGE SCALE GENOMIC DNA]</scope>
    <source>
        <strain evidence="3 4">YIM 65646</strain>
    </source>
</reference>
<evidence type="ECO:0000259" key="2">
    <source>
        <dbReference type="Pfam" id="PF13649"/>
    </source>
</evidence>
<dbReference type="SUPFAM" id="SSF53335">
    <property type="entry name" value="S-adenosyl-L-methionine-dependent methyltransferases"/>
    <property type="match status" value="1"/>
</dbReference>
<evidence type="ECO:0000313" key="3">
    <source>
        <dbReference type="EMBL" id="MBB6038860.1"/>
    </source>
</evidence>
<proteinExistence type="predicted"/>
<keyword evidence="3" id="KW-0489">Methyltransferase</keyword>
<evidence type="ECO:0000313" key="4">
    <source>
        <dbReference type="Proteomes" id="UP000548476"/>
    </source>
</evidence>
<dbReference type="InterPro" id="IPR029063">
    <property type="entry name" value="SAM-dependent_MTases_sf"/>
</dbReference>
<dbReference type="AlphaFoldDB" id="A0A841G419"/>
<dbReference type="Gene3D" id="2.20.130.10">
    <property type="entry name" value="CAC2371-like domains"/>
    <property type="match status" value="1"/>
</dbReference>
<keyword evidence="1 3" id="KW-0808">Transferase</keyword>
<feature type="domain" description="Methyltransferase" evidence="2">
    <location>
        <begin position="38"/>
        <end position="130"/>
    </location>
</feature>
<keyword evidence="4" id="KW-1185">Reference proteome</keyword>
<protein>
    <submittedName>
        <fullName evidence="3">SAM-dependent methyltransferase</fullName>
    </submittedName>
</protein>
<dbReference type="CDD" id="cd02440">
    <property type="entry name" value="AdoMet_MTases"/>
    <property type="match status" value="1"/>
</dbReference>
<name>A0A841G419_9ACTN</name>
<organism evidence="3 4">
    <name type="scientific">Phytomonospora endophytica</name>
    <dbReference type="NCBI Taxonomy" id="714109"/>
    <lineage>
        <taxon>Bacteria</taxon>
        <taxon>Bacillati</taxon>
        <taxon>Actinomycetota</taxon>
        <taxon>Actinomycetes</taxon>
        <taxon>Micromonosporales</taxon>
        <taxon>Micromonosporaceae</taxon>
        <taxon>Phytomonospora</taxon>
    </lineage>
</organism>
<dbReference type="Proteomes" id="UP000548476">
    <property type="component" value="Unassembled WGS sequence"/>
</dbReference>
<sequence length="243" mass="26235">MYTDAEAAALYDLVEAWNPDGHPADAHYHRLVMAAGDVLDVGCGTGGMLHRARADGHTGRLAGLDPDPAVLARARRRTDVEWVETTAAGAVWDAEFDLAVMASHAFQYLITDEDLRASLAAIRAALRPGGRFAFETRHPSARAWEAWNPGNASDIVDGGGRALRTWFEVDLVEDGVVSYTGTIADRDGTVLRVDRETLRFLGEDALDAFLAEAGFVVETRCGDWDGGPVTAVSREIVTVARRG</sequence>
<dbReference type="Gene3D" id="3.40.50.150">
    <property type="entry name" value="Vaccinia Virus protein VP39"/>
    <property type="match status" value="1"/>
</dbReference>
<dbReference type="RefSeq" id="WP_184791722.1">
    <property type="nucleotide sequence ID" value="NZ_BONT01000060.1"/>
</dbReference>
<dbReference type="GO" id="GO:0008168">
    <property type="term" value="F:methyltransferase activity"/>
    <property type="evidence" value="ECO:0007669"/>
    <property type="project" value="UniProtKB-KW"/>
</dbReference>
<dbReference type="InterPro" id="IPR041698">
    <property type="entry name" value="Methyltransf_25"/>
</dbReference>
<evidence type="ECO:0000256" key="1">
    <source>
        <dbReference type="ARBA" id="ARBA00022679"/>
    </source>
</evidence>
<dbReference type="PANTHER" id="PTHR43861">
    <property type="entry name" value="TRANS-ACONITATE 2-METHYLTRANSFERASE-RELATED"/>
    <property type="match status" value="1"/>
</dbReference>
<comment type="caution">
    <text evidence="3">The sequence shown here is derived from an EMBL/GenBank/DDBJ whole genome shotgun (WGS) entry which is preliminary data.</text>
</comment>